<accession>L0JK76</accession>
<organism evidence="1 2">
    <name type="scientific">Natrinema pellirubrum (strain DSM 15624 / CIP 106293 / JCM 10476 / NCIMB 786 / 157)</name>
    <dbReference type="NCBI Taxonomy" id="797303"/>
    <lineage>
        <taxon>Archaea</taxon>
        <taxon>Methanobacteriati</taxon>
        <taxon>Methanobacteriota</taxon>
        <taxon>Stenosarchaea group</taxon>
        <taxon>Halobacteria</taxon>
        <taxon>Halobacteriales</taxon>
        <taxon>Natrialbaceae</taxon>
        <taxon>Natrinema</taxon>
    </lineage>
</organism>
<dbReference type="Proteomes" id="UP000010843">
    <property type="component" value="Chromosome"/>
</dbReference>
<dbReference type="EMBL" id="CP003372">
    <property type="protein sequence ID" value="AGB31674.1"/>
    <property type="molecule type" value="Genomic_DNA"/>
</dbReference>
<reference evidence="2" key="1">
    <citation type="submission" date="2012-02" db="EMBL/GenBank/DDBJ databases">
        <title>Complete sequence of chromosome of Natrinema pellirubrum DSM 15624.</title>
        <authorList>
            <person name="Lucas S."/>
            <person name="Han J."/>
            <person name="Lapidus A."/>
            <person name="Cheng J.-F."/>
            <person name="Goodwin L."/>
            <person name="Pitluck S."/>
            <person name="Peters L."/>
            <person name="Teshima H."/>
            <person name="Detter J.C."/>
            <person name="Han C."/>
            <person name="Tapia R."/>
            <person name="Land M."/>
            <person name="Hauser L."/>
            <person name="Kyrpides N."/>
            <person name="Ivanova N."/>
            <person name="Pagani I."/>
            <person name="Sproer C."/>
            <person name="Anderson I."/>
            <person name="Woyke T."/>
        </authorList>
    </citation>
    <scope>NUCLEOTIDE SEQUENCE [LARGE SCALE GENOMIC DNA]</scope>
    <source>
        <strain evidence="2">DSM 15624 / JCM 10476 / NCIMB 786</strain>
    </source>
</reference>
<evidence type="ECO:0000313" key="1">
    <source>
        <dbReference type="EMBL" id="AGB31674.1"/>
    </source>
</evidence>
<dbReference type="eggNOG" id="arCOG01726">
    <property type="taxonomic scope" value="Archaea"/>
</dbReference>
<dbReference type="STRING" id="797303.Natpe_1786"/>
<sequence>MYNSLSDHQNHEEVLPAAVSIELLREYVRLRSRLFTTLTDKDTHSLTLDPTAALLTGYYLYTASFSSLGSISGPQSDGCFGVLTTVIETITEAFARTYTSAGSTDCEEAVFLDETAGSLGAGAAALGATLADFDDAVRPHCERLGRNLGTARQFRAIIERDSNKAMVASPTFDESQFRLHAERRRDDVDKALDTLSKTVDVTNLRAFAEATTLRLEQQTSDTNDNTLN</sequence>
<dbReference type="Gene3D" id="1.10.600.10">
    <property type="entry name" value="Farnesyl Diphosphate Synthase"/>
    <property type="match status" value="1"/>
</dbReference>
<name>L0JK76_NATP1</name>
<protein>
    <recommendedName>
        <fullName evidence="3">Polyprenyl synthetase</fullName>
    </recommendedName>
</protein>
<dbReference type="HOGENOM" id="CLU_1212627_0_0_2"/>
<dbReference type="KEGG" id="npe:Natpe_1786"/>
<dbReference type="InterPro" id="IPR008949">
    <property type="entry name" value="Isoprenoid_synthase_dom_sf"/>
</dbReference>
<proteinExistence type="predicted"/>
<gene>
    <name evidence="1" type="ordered locus">Natpe_1786</name>
</gene>
<dbReference type="AlphaFoldDB" id="L0JK76"/>
<dbReference type="SUPFAM" id="SSF48576">
    <property type="entry name" value="Terpenoid synthases"/>
    <property type="match status" value="1"/>
</dbReference>
<evidence type="ECO:0008006" key="3">
    <source>
        <dbReference type="Google" id="ProtNLM"/>
    </source>
</evidence>
<evidence type="ECO:0000313" key="2">
    <source>
        <dbReference type="Proteomes" id="UP000010843"/>
    </source>
</evidence>